<dbReference type="Pfam" id="PF13577">
    <property type="entry name" value="SnoaL_4"/>
    <property type="match status" value="1"/>
</dbReference>
<reference evidence="2 3" key="1">
    <citation type="submission" date="2024-02" db="EMBL/GenBank/DDBJ databases">
        <title>De novo assembly and annotation of 12 fungi associated with fruit tree decline syndrome in Ontario, Canada.</title>
        <authorList>
            <person name="Sulman M."/>
            <person name="Ellouze W."/>
            <person name="Ilyukhin E."/>
        </authorList>
    </citation>
    <scope>NUCLEOTIDE SEQUENCE [LARGE SCALE GENOMIC DNA]</scope>
    <source>
        <strain evidence="2 3">M11/M66-122</strain>
    </source>
</reference>
<dbReference type="SUPFAM" id="SSF54427">
    <property type="entry name" value="NTF2-like"/>
    <property type="match status" value="1"/>
</dbReference>
<feature type="domain" description="SnoaL-like" evidence="1">
    <location>
        <begin position="16"/>
        <end position="120"/>
    </location>
</feature>
<dbReference type="InterPro" id="IPR032710">
    <property type="entry name" value="NTF2-like_dom_sf"/>
</dbReference>
<dbReference type="InterPro" id="IPR037401">
    <property type="entry name" value="SnoaL-like"/>
</dbReference>
<evidence type="ECO:0000313" key="3">
    <source>
        <dbReference type="Proteomes" id="UP001320420"/>
    </source>
</evidence>
<dbReference type="EMBL" id="JAKJXP020000042">
    <property type="protein sequence ID" value="KAK7752008.1"/>
    <property type="molecule type" value="Genomic_DNA"/>
</dbReference>
<name>A0AAN9UQH0_9PEZI</name>
<evidence type="ECO:0000259" key="1">
    <source>
        <dbReference type="Pfam" id="PF13577"/>
    </source>
</evidence>
<protein>
    <recommendedName>
        <fullName evidence="1">SnoaL-like domain-containing protein</fullName>
    </recommendedName>
</protein>
<comment type="caution">
    <text evidence="2">The sequence shown here is derived from an EMBL/GenBank/DDBJ whole genome shotgun (WGS) entry which is preliminary data.</text>
</comment>
<gene>
    <name evidence="2" type="ORF">SLS62_005970</name>
</gene>
<proteinExistence type="predicted"/>
<dbReference type="Proteomes" id="UP001320420">
    <property type="component" value="Unassembled WGS sequence"/>
</dbReference>
<evidence type="ECO:0000313" key="2">
    <source>
        <dbReference type="EMBL" id="KAK7752008.1"/>
    </source>
</evidence>
<keyword evidence="3" id="KW-1185">Reference proteome</keyword>
<dbReference type="Gene3D" id="3.10.450.50">
    <property type="match status" value="1"/>
</dbReference>
<dbReference type="AlphaFoldDB" id="A0AAN9UQH0"/>
<sequence length="139" mass="15322">MADQTLADLQRRLQKLEDKEWDAYANCFLENGAVKFESGGDVIGRANIGAQMSSIGNRFQGLLHSLTNIDLVIDGDQATGSCYLWFAAIMDTSKPHEYHGFGGPYMLEFSRTDAGWKIASVQLKKVWAQNPDTEGVFGG</sequence>
<organism evidence="2 3">
    <name type="scientific">Diatrype stigma</name>
    <dbReference type="NCBI Taxonomy" id="117547"/>
    <lineage>
        <taxon>Eukaryota</taxon>
        <taxon>Fungi</taxon>
        <taxon>Dikarya</taxon>
        <taxon>Ascomycota</taxon>
        <taxon>Pezizomycotina</taxon>
        <taxon>Sordariomycetes</taxon>
        <taxon>Xylariomycetidae</taxon>
        <taxon>Xylariales</taxon>
        <taxon>Diatrypaceae</taxon>
        <taxon>Diatrype</taxon>
    </lineage>
</organism>
<accession>A0AAN9UQH0</accession>